<evidence type="ECO:0008006" key="2">
    <source>
        <dbReference type="Google" id="ProtNLM"/>
    </source>
</evidence>
<comment type="caution">
    <text evidence="1">The sequence shown here is derived from an EMBL/GenBank/DDBJ whole genome shotgun (WGS) entry which is preliminary data.</text>
</comment>
<protein>
    <recommendedName>
        <fullName evidence="2">Immunity protein 50 of polymorphic toxin system</fullName>
    </recommendedName>
</protein>
<reference evidence="1" key="1">
    <citation type="submission" date="2020-06" db="EMBL/GenBank/DDBJ databases">
        <title>Whole Genome Sequence of Bradyrhizobium sp. Strain 323S2.</title>
        <authorList>
            <person name="Bromfield E.S.P."/>
        </authorList>
    </citation>
    <scope>NUCLEOTIDE SEQUENCE [LARGE SCALE GENOMIC DNA]</scope>
    <source>
        <strain evidence="1">323S2</strain>
    </source>
</reference>
<proteinExistence type="predicted"/>
<organism evidence="1">
    <name type="scientific">Bradyrhizobium barranii subsp. barranii</name>
    <dbReference type="NCBI Taxonomy" id="2823807"/>
    <lineage>
        <taxon>Bacteria</taxon>
        <taxon>Pseudomonadati</taxon>
        <taxon>Pseudomonadota</taxon>
        <taxon>Alphaproteobacteria</taxon>
        <taxon>Hyphomicrobiales</taxon>
        <taxon>Nitrobacteraceae</taxon>
        <taxon>Bradyrhizobium</taxon>
        <taxon>Bradyrhizobium barranii</taxon>
    </lineage>
</organism>
<dbReference type="EMBL" id="JACBFH010000001">
    <property type="protein sequence ID" value="NYY93755.1"/>
    <property type="molecule type" value="Genomic_DNA"/>
</dbReference>
<accession>A0A7Z0TVL8</accession>
<sequence length="153" mass="16953">MASEIETSIYDTVPGGADLMRWFGQVPSFHDAEILGLHLRRKVQSVLRLHAWINTGEVGRDGYFVLGRHAIVTFTLSEVMDLQLDGFGIQNVIGGLALRRAPDRPERRGYLAIDPLPQDIEMELEPCNGLSGLIRARAVSITFEPGKPNAQDD</sequence>
<evidence type="ECO:0000313" key="1">
    <source>
        <dbReference type="EMBL" id="NYY93755.1"/>
    </source>
</evidence>
<name>A0A7Z0TVL8_9BRAD</name>
<gene>
    <name evidence="1" type="ORF">G6321_36860</name>
</gene>
<dbReference type="AlphaFoldDB" id="A0A7Z0TVL8"/>